<sequence length="330" mass="38015">MTTEPGANGLSVVIPVWNLPDDLRLLLGQIERMGVFSEVIVVDDGSDPACDPERLGVSEMRLGARLLYLRSDAQRGAGHARNRGLEAVTCDNVIFFDADDCLTDDFPMIWARHLGQGMPDFTIFRHSDTRILAAEGRDGSFRFEESLWSDVLADRDERLLTHEQMAQLSPIVAYPWNKIYRTDYLRRENIDCSETRVHNDIRLHWLSFVRATRVLALRHVGAVHKVDTGQRNLTNLRGEERLCLADVLGRLTQDIRSTPRSALFMRSYVSFVHNVCMWNYRQADHHLQHRFADLACRAYLDFLPEEFSRFADWQPDTADEIVHFLMREVA</sequence>
<name>A0A438AFY8_9RHOB</name>
<evidence type="ECO:0000259" key="1">
    <source>
        <dbReference type="Pfam" id="PF00535"/>
    </source>
</evidence>
<dbReference type="EMBL" id="RQXX01000004">
    <property type="protein sequence ID" value="RVV97623.1"/>
    <property type="molecule type" value="Genomic_DNA"/>
</dbReference>
<accession>A0A438AFY8</accession>
<proteinExistence type="predicted"/>
<dbReference type="Proteomes" id="UP000285908">
    <property type="component" value="Unassembled WGS sequence"/>
</dbReference>
<dbReference type="RefSeq" id="WP_127907218.1">
    <property type="nucleotide sequence ID" value="NZ_RQXX01000004.1"/>
</dbReference>
<dbReference type="InterPro" id="IPR029044">
    <property type="entry name" value="Nucleotide-diphossugar_trans"/>
</dbReference>
<evidence type="ECO:0000313" key="2">
    <source>
        <dbReference type="EMBL" id="RVV97623.1"/>
    </source>
</evidence>
<keyword evidence="3" id="KW-1185">Reference proteome</keyword>
<organism evidence="2 3">
    <name type="scientific">Mesobaculum littorinae</name>
    <dbReference type="NCBI Taxonomy" id="2486419"/>
    <lineage>
        <taxon>Bacteria</taxon>
        <taxon>Pseudomonadati</taxon>
        <taxon>Pseudomonadota</taxon>
        <taxon>Alphaproteobacteria</taxon>
        <taxon>Rhodobacterales</taxon>
        <taxon>Roseobacteraceae</taxon>
        <taxon>Mesobaculum</taxon>
    </lineage>
</organism>
<dbReference type="OrthoDB" id="5291101at2"/>
<evidence type="ECO:0000313" key="3">
    <source>
        <dbReference type="Proteomes" id="UP000285908"/>
    </source>
</evidence>
<dbReference type="CDD" id="cd00761">
    <property type="entry name" value="Glyco_tranf_GTA_type"/>
    <property type="match status" value="1"/>
</dbReference>
<dbReference type="Pfam" id="PF00535">
    <property type="entry name" value="Glycos_transf_2"/>
    <property type="match status" value="1"/>
</dbReference>
<feature type="domain" description="Glycosyltransferase 2-like" evidence="1">
    <location>
        <begin position="11"/>
        <end position="106"/>
    </location>
</feature>
<dbReference type="AlphaFoldDB" id="A0A438AFY8"/>
<dbReference type="SUPFAM" id="SSF53448">
    <property type="entry name" value="Nucleotide-diphospho-sugar transferases"/>
    <property type="match status" value="1"/>
</dbReference>
<dbReference type="InterPro" id="IPR001173">
    <property type="entry name" value="Glyco_trans_2-like"/>
</dbReference>
<dbReference type="GO" id="GO:0016740">
    <property type="term" value="F:transferase activity"/>
    <property type="evidence" value="ECO:0007669"/>
    <property type="project" value="UniProtKB-KW"/>
</dbReference>
<reference evidence="2 3" key="1">
    <citation type="submission" date="2018-11" db="EMBL/GenBank/DDBJ databases">
        <title>Mesobaculum littorinae gen. nov., sp. nov., isolated from Littorina scabra that represents a novel genus of the order Rhodobacteraceae.</title>
        <authorList>
            <person name="Li F."/>
        </authorList>
    </citation>
    <scope>NUCLEOTIDE SEQUENCE [LARGE SCALE GENOMIC DNA]</scope>
    <source>
        <strain evidence="2 3">M0103</strain>
    </source>
</reference>
<gene>
    <name evidence="2" type="ORF">EKE94_13920</name>
</gene>
<comment type="caution">
    <text evidence="2">The sequence shown here is derived from an EMBL/GenBank/DDBJ whole genome shotgun (WGS) entry which is preliminary data.</text>
</comment>
<protein>
    <submittedName>
        <fullName evidence="2">Glycosyltransferase family 2 protein</fullName>
    </submittedName>
</protein>
<keyword evidence="2" id="KW-0808">Transferase</keyword>
<dbReference type="Gene3D" id="3.90.550.10">
    <property type="entry name" value="Spore Coat Polysaccharide Biosynthesis Protein SpsA, Chain A"/>
    <property type="match status" value="1"/>
</dbReference>